<dbReference type="Proteomes" id="UP001500888">
    <property type="component" value="Unassembled WGS sequence"/>
</dbReference>
<feature type="domain" description="N-acetyltransferase" evidence="1">
    <location>
        <begin position="6"/>
        <end position="169"/>
    </location>
</feature>
<dbReference type="PANTHER" id="PTHR43072">
    <property type="entry name" value="N-ACETYLTRANSFERASE"/>
    <property type="match status" value="1"/>
</dbReference>
<evidence type="ECO:0000313" key="3">
    <source>
        <dbReference type="Proteomes" id="UP001500888"/>
    </source>
</evidence>
<gene>
    <name evidence="2" type="ORF">GCM10022226_68800</name>
</gene>
<name>A0ABP7J914_9ACTN</name>
<dbReference type="CDD" id="cd04301">
    <property type="entry name" value="NAT_SF"/>
    <property type="match status" value="1"/>
</dbReference>
<evidence type="ECO:0000313" key="2">
    <source>
        <dbReference type="EMBL" id="GAA3837022.1"/>
    </source>
</evidence>
<dbReference type="EMBL" id="BAAAZR010000039">
    <property type="protein sequence ID" value="GAA3837022.1"/>
    <property type="molecule type" value="Genomic_DNA"/>
</dbReference>
<dbReference type="RefSeq" id="WP_344950244.1">
    <property type="nucleotide sequence ID" value="NZ_BAAAZR010000039.1"/>
</dbReference>
<dbReference type="InterPro" id="IPR000182">
    <property type="entry name" value="GNAT_dom"/>
</dbReference>
<dbReference type="Pfam" id="PF00583">
    <property type="entry name" value="Acetyltransf_1"/>
    <property type="match status" value="1"/>
</dbReference>
<organism evidence="2 3">
    <name type="scientific">Sphaerisporangium flaviroseum</name>
    <dbReference type="NCBI Taxonomy" id="509199"/>
    <lineage>
        <taxon>Bacteria</taxon>
        <taxon>Bacillati</taxon>
        <taxon>Actinomycetota</taxon>
        <taxon>Actinomycetes</taxon>
        <taxon>Streptosporangiales</taxon>
        <taxon>Streptosporangiaceae</taxon>
        <taxon>Sphaerisporangium</taxon>
    </lineage>
</organism>
<keyword evidence="3" id="KW-1185">Reference proteome</keyword>
<sequence>MSAGEPVVRAAAHEDLEAISAIYTHYVTGSVATFEENPPTTADWARRLEDLAGRRLPFLVADVDGQVAGYAYASPWRPKPAYRYTVEDSIYLAPGWTGRGLGRALLDRLLTDCARAGTRQVIAVIADTGDEASVALHRAFRFRDAGRLTGVGRKHGRWVDTVLMQRDLSTNGA</sequence>
<evidence type="ECO:0000259" key="1">
    <source>
        <dbReference type="PROSITE" id="PS51186"/>
    </source>
</evidence>
<reference evidence="3" key="1">
    <citation type="journal article" date="2019" name="Int. J. Syst. Evol. Microbiol.">
        <title>The Global Catalogue of Microorganisms (GCM) 10K type strain sequencing project: providing services to taxonomists for standard genome sequencing and annotation.</title>
        <authorList>
            <consortium name="The Broad Institute Genomics Platform"/>
            <consortium name="The Broad Institute Genome Sequencing Center for Infectious Disease"/>
            <person name="Wu L."/>
            <person name="Ma J."/>
        </authorList>
    </citation>
    <scope>NUCLEOTIDE SEQUENCE [LARGE SCALE GENOMIC DNA]</scope>
    <source>
        <strain evidence="3">JCM 16908</strain>
    </source>
</reference>
<comment type="caution">
    <text evidence="2">The sequence shown here is derived from an EMBL/GenBank/DDBJ whole genome shotgun (WGS) entry which is preliminary data.</text>
</comment>
<dbReference type="PROSITE" id="PS51186">
    <property type="entry name" value="GNAT"/>
    <property type="match status" value="1"/>
</dbReference>
<dbReference type="InterPro" id="IPR016181">
    <property type="entry name" value="Acyl_CoA_acyltransferase"/>
</dbReference>
<protein>
    <submittedName>
        <fullName evidence="2">GNAT family N-acetyltransferase</fullName>
    </submittedName>
</protein>
<dbReference type="PANTHER" id="PTHR43072:SF8">
    <property type="entry name" value="ACYLTRANSFERASE FABY-RELATED"/>
    <property type="match status" value="1"/>
</dbReference>
<dbReference type="Gene3D" id="3.40.630.30">
    <property type="match status" value="1"/>
</dbReference>
<proteinExistence type="predicted"/>
<dbReference type="SUPFAM" id="SSF55729">
    <property type="entry name" value="Acyl-CoA N-acyltransferases (Nat)"/>
    <property type="match status" value="1"/>
</dbReference>
<accession>A0ABP7J914</accession>